<evidence type="ECO:0000256" key="5">
    <source>
        <dbReference type="SAM" id="SignalP"/>
    </source>
</evidence>
<feature type="disulfide bond" evidence="3">
    <location>
        <begin position="86"/>
        <end position="418"/>
    </location>
</feature>
<dbReference type="PIRSF" id="PIRSF000894">
    <property type="entry name" value="Acid_phosphatase"/>
    <property type="match status" value="1"/>
</dbReference>
<feature type="disulfide bond" evidence="3">
    <location>
        <begin position="442"/>
        <end position="450"/>
    </location>
</feature>
<feature type="chain" id="PRO_5022938696" evidence="5">
    <location>
        <begin position="20"/>
        <end position="496"/>
    </location>
</feature>
<evidence type="ECO:0000313" key="7">
    <source>
        <dbReference type="Proteomes" id="UP000305948"/>
    </source>
</evidence>
<keyword evidence="1" id="KW-0378">Hydrolase</keyword>
<dbReference type="CDD" id="cd07061">
    <property type="entry name" value="HP_HAP_like"/>
    <property type="match status" value="1"/>
</dbReference>
<feature type="disulfide bond" evidence="3">
    <location>
        <begin position="282"/>
        <end position="295"/>
    </location>
</feature>
<dbReference type="SUPFAM" id="SSF53254">
    <property type="entry name" value="Phosphoglycerate mutase-like"/>
    <property type="match status" value="1"/>
</dbReference>
<keyword evidence="5" id="KW-0732">Signal</keyword>
<keyword evidence="2" id="KW-0325">Glycoprotein</keyword>
<feature type="signal peptide" evidence="5">
    <location>
        <begin position="1"/>
        <end position="19"/>
    </location>
</feature>
<dbReference type="AlphaFoldDB" id="A0A5C3N5J1"/>
<dbReference type="GO" id="GO:0009277">
    <property type="term" value="C:fungal-type cell wall"/>
    <property type="evidence" value="ECO:0007669"/>
    <property type="project" value="TreeGrafter"/>
</dbReference>
<evidence type="ECO:0000256" key="3">
    <source>
        <dbReference type="PIRSR" id="PIRSR000894-2"/>
    </source>
</evidence>
<reference evidence="6 7" key="1">
    <citation type="journal article" date="2019" name="Nat. Ecol. Evol.">
        <title>Megaphylogeny resolves global patterns of mushroom evolution.</title>
        <authorList>
            <person name="Varga T."/>
            <person name="Krizsan K."/>
            <person name="Foldi C."/>
            <person name="Dima B."/>
            <person name="Sanchez-Garcia M."/>
            <person name="Sanchez-Ramirez S."/>
            <person name="Szollosi G.J."/>
            <person name="Szarkandi J.G."/>
            <person name="Papp V."/>
            <person name="Albert L."/>
            <person name="Andreopoulos W."/>
            <person name="Angelini C."/>
            <person name="Antonin V."/>
            <person name="Barry K.W."/>
            <person name="Bougher N.L."/>
            <person name="Buchanan P."/>
            <person name="Buyck B."/>
            <person name="Bense V."/>
            <person name="Catcheside P."/>
            <person name="Chovatia M."/>
            <person name="Cooper J."/>
            <person name="Damon W."/>
            <person name="Desjardin D."/>
            <person name="Finy P."/>
            <person name="Geml J."/>
            <person name="Haridas S."/>
            <person name="Hughes K."/>
            <person name="Justo A."/>
            <person name="Karasinski D."/>
            <person name="Kautmanova I."/>
            <person name="Kiss B."/>
            <person name="Kocsube S."/>
            <person name="Kotiranta H."/>
            <person name="LaButti K.M."/>
            <person name="Lechner B.E."/>
            <person name="Liimatainen K."/>
            <person name="Lipzen A."/>
            <person name="Lukacs Z."/>
            <person name="Mihaltcheva S."/>
            <person name="Morgado L.N."/>
            <person name="Niskanen T."/>
            <person name="Noordeloos M.E."/>
            <person name="Ohm R.A."/>
            <person name="Ortiz-Santana B."/>
            <person name="Ovrebo C."/>
            <person name="Racz N."/>
            <person name="Riley R."/>
            <person name="Savchenko A."/>
            <person name="Shiryaev A."/>
            <person name="Soop K."/>
            <person name="Spirin V."/>
            <person name="Szebenyi C."/>
            <person name="Tomsovsky M."/>
            <person name="Tulloss R.E."/>
            <person name="Uehling J."/>
            <person name="Grigoriev I.V."/>
            <person name="Vagvolgyi C."/>
            <person name="Papp T."/>
            <person name="Martin F.M."/>
            <person name="Miettinen O."/>
            <person name="Hibbett D.S."/>
            <person name="Nagy L.G."/>
        </authorList>
    </citation>
    <scope>NUCLEOTIDE SEQUENCE [LARGE SCALE GENOMIC DNA]</scope>
    <source>
        <strain evidence="6 7">OMC1185</strain>
    </source>
</reference>
<dbReference type="Gene3D" id="3.40.50.1240">
    <property type="entry name" value="Phosphoglycerate mutase-like"/>
    <property type="match status" value="1"/>
</dbReference>
<name>A0A5C3N5J1_9AGAM</name>
<sequence>MRTSILFACTASLAASSLAVPAALYELPANTVGNVEVNGIRVPHHKRQIIEGPGGYEFNVLEHLAGIAPYFDAPGVQLDPDVPSGCSVAKATYLVRHSNIYANDYDYETYLSPFLEKLANFSDKSLFTQTSDLGFLANYTSPITNETEQVEKVTPSGIQAAHAFGGVIAKMYPDLISSNGTGGPFTVWAASADRTVESAQAFIEGAFSNNSAQLAVVSEGEEESADSLTPHESCPNFHSSAGSEQQGAWLERYTAPIITRFNDAIPGFNFTIDDIFGMQELCGYDTVIRNRTEFCNLFSAQEWLDFEYANDLMYFYSIGYGNPIGPQLGMPWLRASFDILQSNSTSSTFNQSLYVSFSHREEPPLVLTALGLFNNSEYYQSLDVNSTMPTDEINYARVWKTSEILPFLGHVGLERLECSGNQGNGTYVRALVNSAPIPIPNCQDGPGSSCAIDAFGQYMSERAALYGDFVGACGINDTLTNRTDLLGIYTAAYKPH</sequence>
<organism evidence="6 7">
    <name type="scientific">Heliocybe sulcata</name>
    <dbReference type="NCBI Taxonomy" id="5364"/>
    <lineage>
        <taxon>Eukaryota</taxon>
        <taxon>Fungi</taxon>
        <taxon>Dikarya</taxon>
        <taxon>Basidiomycota</taxon>
        <taxon>Agaricomycotina</taxon>
        <taxon>Agaricomycetes</taxon>
        <taxon>Gloeophyllales</taxon>
        <taxon>Gloeophyllaceae</taxon>
        <taxon>Heliocybe</taxon>
    </lineage>
</organism>
<dbReference type="OrthoDB" id="6509975at2759"/>
<keyword evidence="3" id="KW-1015">Disulfide bond</keyword>
<evidence type="ECO:0000256" key="4">
    <source>
        <dbReference type="SAM" id="MobiDB-lite"/>
    </source>
</evidence>
<accession>A0A5C3N5J1</accession>
<dbReference type="InterPro" id="IPR000560">
    <property type="entry name" value="His_Pase_clade-2"/>
</dbReference>
<dbReference type="Pfam" id="PF00328">
    <property type="entry name" value="His_Phos_2"/>
    <property type="match status" value="1"/>
</dbReference>
<proteinExistence type="predicted"/>
<dbReference type="Proteomes" id="UP000305948">
    <property type="component" value="Unassembled WGS sequence"/>
</dbReference>
<dbReference type="PANTHER" id="PTHR20963:SF14">
    <property type="entry name" value="ACID PHOSPHATASE, PUTATIVE-RELATED"/>
    <property type="match status" value="1"/>
</dbReference>
<keyword evidence="7" id="KW-1185">Reference proteome</keyword>
<gene>
    <name evidence="6" type="ORF">OE88DRAFT_1719926</name>
</gene>
<feature type="region of interest" description="Disordered" evidence="4">
    <location>
        <begin position="220"/>
        <end position="242"/>
    </location>
</feature>
<dbReference type="GO" id="GO:0003993">
    <property type="term" value="F:acid phosphatase activity"/>
    <property type="evidence" value="ECO:0007669"/>
    <property type="project" value="TreeGrafter"/>
</dbReference>
<evidence type="ECO:0000256" key="2">
    <source>
        <dbReference type="ARBA" id="ARBA00023180"/>
    </source>
</evidence>
<dbReference type="EMBL" id="ML213517">
    <property type="protein sequence ID" value="TFK49041.1"/>
    <property type="molecule type" value="Genomic_DNA"/>
</dbReference>
<dbReference type="STRING" id="5364.A0A5C3N5J1"/>
<evidence type="ECO:0000256" key="1">
    <source>
        <dbReference type="ARBA" id="ARBA00022801"/>
    </source>
</evidence>
<dbReference type="PANTHER" id="PTHR20963">
    <property type="entry name" value="MULTIPLE INOSITOL POLYPHOSPHATE PHOSPHATASE-RELATED"/>
    <property type="match status" value="1"/>
</dbReference>
<dbReference type="InterPro" id="IPR029033">
    <property type="entry name" value="His_PPase_superfam"/>
</dbReference>
<dbReference type="InterPro" id="IPR016274">
    <property type="entry name" value="Histidine_acid_Pase_euk"/>
</dbReference>
<protein>
    <submittedName>
        <fullName evidence="6">Phosphoglycerate mutase-like protein</fullName>
    </submittedName>
</protein>
<evidence type="ECO:0000313" key="6">
    <source>
        <dbReference type="EMBL" id="TFK49041.1"/>
    </source>
</evidence>